<dbReference type="Gene3D" id="3.30.2310.20">
    <property type="entry name" value="RelE-like"/>
    <property type="match status" value="1"/>
</dbReference>
<reference evidence="8" key="1">
    <citation type="submission" date="2017-02" db="EMBL/GenBank/DDBJ databases">
        <authorList>
            <person name="Daims H."/>
        </authorList>
    </citation>
    <scope>NUCLEOTIDE SEQUENCE [LARGE SCALE GENOMIC DNA]</scope>
</reference>
<evidence type="ECO:0000256" key="2">
    <source>
        <dbReference type="ARBA" id="ARBA00022649"/>
    </source>
</evidence>
<name>A0A1R4H020_9GAMM</name>
<dbReference type="Pfam" id="PF06769">
    <property type="entry name" value="YoeB_toxin"/>
    <property type="match status" value="1"/>
</dbReference>
<keyword evidence="3" id="KW-0540">Nuclease</keyword>
<evidence type="ECO:0000256" key="3">
    <source>
        <dbReference type="ARBA" id="ARBA00022722"/>
    </source>
</evidence>
<sequence length="71" mass="8454">MIKASNLKSKVKELLELISQDPYAYPPEFEFLKGDFKGAISRRINKQHRLVYEVIENEPVIKVIMMWTHYE</sequence>
<evidence type="ECO:0000256" key="5">
    <source>
        <dbReference type="ARBA" id="ARBA00022801"/>
    </source>
</evidence>
<keyword evidence="4" id="KW-0255">Endonuclease</keyword>
<evidence type="ECO:0000313" key="8">
    <source>
        <dbReference type="Proteomes" id="UP000195442"/>
    </source>
</evidence>
<dbReference type="GO" id="GO:0016787">
    <property type="term" value="F:hydrolase activity"/>
    <property type="evidence" value="ECO:0007669"/>
    <property type="project" value="UniProtKB-KW"/>
</dbReference>
<dbReference type="InterPro" id="IPR009614">
    <property type="entry name" value="YoeB_toxin"/>
</dbReference>
<evidence type="ECO:0000313" key="7">
    <source>
        <dbReference type="EMBL" id="SJM89603.1"/>
    </source>
</evidence>
<dbReference type="InterPro" id="IPR035093">
    <property type="entry name" value="RelE/ParE_toxin_dom_sf"/>
</dbReference>
<dbReference type="Proteomes" id="UP000195442">
    <property type="component" value="Unassembled WGS sequence"/>
</dbReference>
<dbReference type="EMBL" id="FUKJ01000027">
    <property type="protein sequence ID" value="SJM89603.1"/>
    <property type="molecule type" value="Genomic_DNA"/>
</dbReference>
<dbReference type="PANTHER" id="PTHR38039:SF1">
    <property type="entry name" value="TOXIN YOEB"/>
    <property type="match status" value="1"/>
</dbReference>
<comment type="similarity">
    <text evidence="1">Belongs to the YoeB family.</text>
</comment>
<dbReference type="GO" id="GO:0004519">
    <property type="term" value="F:endonuclease activity"/>
    <property type="evidence" value="ECO:0007669"/>
    <property type="project" value="UniProtKB-KW"/>
</dbReference>
<keyword evidence="8" id="KW-1185">Reference proteome</keyword>
<accession>A0A1R4H020</accession>
<protein>
    <recommendedName>
        <fullName evidence="6">Putative mRNA interferase YoeB</fullName>
    </recommendedName>
</protein>
<evidence type="ECO:0000256" key="4">
    <source>
        <dbReference type="ARBA" id="ARBA00022759"/>
    </source>
</evidence>
<dbReference type="SUPFAM" id="SSF143011">
    <property type="entry name" value="RelE-like"/>
    <property type="match status" value="1"/>
</dbReference>
<keyword evidence="2" id="KW-1277">Toxin-antitoxin system</keyword>
<dbReference type="NCBIfam" id="TIGR02116">
    <property type="entry name" value="toxin_Txe_YoeB"/>
    <property type="match status" value="1"/>
</dbReference>
<proteinExistence type="inferred from homology"/>
<organism evidence="7 8">
    <name type="scientific">Crenothrix polyspora</name>
    <dbReference type="NCBI Taxonomy" id="360316"/>
    <lineage>
        <taxon>Bacteria</taxon>
        <taxon>Pseudomonadati</taxon>
        <taxon>Pseudomonadota</taxon>
        <taxon>Gammaproteobacteria</taxon>
        <taxon>Methylococcales</taxon>
        <taxon>Crenotrichaceae</taxon>
        <taxon>Crenothrix</taxon>
    </lineage>
</organism>
<evidence type="ECO:0000256" key="1">
    <source>
        <dbReference type="ARBA" id="ARBA00008172"/>
    </source>
</evidence>
<dbReference type="GO" id="GO:0045892">
    <property type="term" value="P:negative regulation of DNA-templated transcription"/>
    <property type="evidence" value="ECO:0007669"/>
    <property type="project" value="TreeGrafter"/>
</dbReference>
<evidence type="ECO:0000256" key="6">
    <source>
        <dbReference type="ARBA" id="ARBA00030388"/>
    </source>
</evidence>
<gene>
    <name evidence="7" type="ORF">CRENPOLYSF2_1220012</name>
</gene>
<keyword evidence="5" id="KW-0378">Hydrolase</keyword>
<dbReference type="GO" id="GO:0006401">
    <property type="term" value="P:RNA catabolic process"/>
    <property type="evidence" value="ECO:0007669"/>
    <property type="project" value="InterPro"/>
</dbReference>
<dbReference type="AlphaFoldDB" id="A0A1R4H020"/>
<dbReference type="PANTHER" id="PTHR38039">
    <property type="entry name" value="TOXIN YOEB"/>
    <property type="match status" value="1"/>
</dbReference>